<dbReference type="FunCoup" id="L5JU97">
    <property type="interactions" value="1616"/>
</dbReference>
<gene>
    <name evidence="10" type="ORF">PAL_GLEAN10016820</name>
</gene>
<feature type="region of interest" description="Disordered" evidence="8">
    <location>
        <begin position="358"/>
        <end position="384"/>
    </location>
</feature>
<keyword evidence="11" id="KW-1185">Reference proteome</keyword>
<dbReference type="InParanoid" id="L5JU97"/>
<dbReference type="InterPro" id="IPR029356">
    <property type="entry name" value="FAM53"/>
</dbReference>
<evidence type="ECO:0000256" key="8">
    <source>
        <dbReference type="SAM" id="MobiDB-lite"/>
    </source>
</evidence>
<dbReference type="GO" id="GO:0006606">
    <property type="term" value="P:protein import into nucleus"/>
    <property type="evidence" value="ECO:0007669"/>
    <property type="project" value="TreeGrafter"/>
</dbReference>
<sequence>MEYLPPVLQTWRNRFSFPRKEVCEEFLSSRIEMVSVGVSTEPCHARWEVETDETVLQRRQKQIDYGKRTPGYQCFLQQVPKAQRQPGLHPQTPNKNRRYSRRSWDAQIRQWRRALHSWDPPSQPLQGMGPKGQEMESLLEPMDSTSLDDLLDDWLQPLELSENLDGDQREPRQHPLLKPIGAGSEREFEPIRPLEEGLLGLGAGLNRRLDYSSQKPSRRGRVLCWGKGDSFRVEAVEEGTGEQPLPDHADISNCGNPFQLVPEGASWRGLPRCSCAKFQDSLNLSYHPSGLSLHLRPPSRGSSPPEQPLSQILSPEPPDPEKLPVLPAPPSKRHCRSLSVPVDLSRWQPVWRPAPSKLWTPIKHRGSGGGGGPQVPHQSPPKRVSSLRFLQAPSASSQCAPAHRPYSPPFFSLALAQDSPRPCAASPQSGSWESDAESLSPCPPQRRFSLSPSLGPQASRFLPSARSSPASSPELPWRPRGLRNLPRSRSQPCDLDARKAGVKRRHEEDPRRLRPSLDFDKMNQKPYSGGVCLQEIAREGSSISPPWFMACSPPPLSASCSPIGGSSQVLSESEEEEEGAVRWGRQALSKRTLCQQDFGDLDLNLIEEN</sequence>
<dbReference type="eggNOG" id="ENOG502RW5C">
    <property type="taxonomic scope" value="Eukaryota"/>
</dbReference>
<dbReference type="AlphaFoldDB" id="L5JU97"/>
<feature type="compositionally biased region" description="Basic and acidic residues" evidence="8">
    <location>
        <begin position="495"/>
        <end position="511"/>
    </location>
</feature>
<comment type="subunit">
    <text evidence="5">Monomer. SLBP/pre-mRNA complex interacts with ZNF473. Interacts with the Importin alpha/Importin beta receptor, LSM1, MIF4GD, TNPO3 and UPF1. Interaction with LSM1 occurs when histone mRNA is being rapidly degraded during the S phase. Found in a ternary complex with ERI1 and the stem-loop structure of the 3' end of histone mRNA. Associates with polyribosomes. Identified in a histone pre-mRNA complex, at least composed of ERI1, LSM11, SLBP, SNRPB, SYNCRIP and YBX1. Binds in a cooperative manner with ERI1 to the mature 3'-end of histone mRNAs.</text>
</comment>
<dbReference type="InterPro" id="IPR038294">
    <property type="entry name" value="SLBP_RNA_bind_sf"/>
</dbReference>
<dbReference type="PANTHER" id="PTHR28567">
    <property type="entry name" value="PROTEIN FAM53A-LIKE ISOFORM X1"/>
    <property type="match status" value="1"/>
</dbReference>
<name>L5JU97_PTEAL</name>
<feature type="domain" description="Histone RNA hairpin-binding protein RNA-binding" evidence="9">
    <location>
        <begin position="51"/>
        <end position="120"/>
    </location>
</feature>
<dbReference type="Proteomes" id="UP000010552">
    <property type="component" value="Unassembled WGS sequence"/>
</dbReference>
<dbReference type="STRING" id="9402.L5JU97"/>
<comment type="similarity">
    <text evidence="1">Belongs to the SLBP family.</text>
</comment>
<evidence type="ECO:0000256" key="6">
    <source>
        <dbReference type="ARBA" id="ARBA00072422"/>
    </source>
</evidence>
<accession>L5JU97</accession>
<feature type="region of interest" description="Disordered" evidence="8">
    <location>
        <begin position="419"/>
        <end position="511"/>
    </location>
</feature>
<organism evidence="10 11">
    <name type="scientific">Pteropus alecto</name>
    <name type="common">Black flying fox</name>
    <dbReference type="NCBI Taxonomy" id="9402"/>
    <lineage>
        <taxon>Eukaryota</taxon>
        <taxon>Metazoa</taxon>
        <taxon>Chordata</taxon>
        <taxon>Craniata</taxon>
        <taxon>Vertebrata</taxon>
        <taxon>Euteleostomi</taxon>
        <taxon>Mammalia</taxon>
        <taxon>Eutheria</taxon>
        <taxon>Laurasiatheria</taxon>
        <taxon>Chiroptera</taxon>
        <taxon>Yinpterochiroptera</taxon>
        <taxon>Pteropodoidea</taxon>
        <taxon>Pteropodidae</taxon>
        <taxon>Pteropodinae</taxon>
        <taxon>Pteropus</taxon>
    </lineage>
</organism>
<evidence type="ECO:0000313" key="11">
    <source>
        <dbReference type="Proteomes" id="UP000010552"/>
    </source>
</evidence>
<dbReference type="EMBL" id="KB031114">
    <property type="protein sequence ID" value="ELK03049.1"/>
    <property type="molecule type" value="Genomic_DNA"/>
</dbReference>
<dbReference type="FunFam" id="1.10.8.1120:FF:000001">
    <property type="entry name" value="Histone RNA hairpin-binding protein-like"/>
    <property type="match status" value="1"/>
</dbReference>
<dbReference type="Pfam" id="PF15247">
    <property type="entry name" value="SLBP_RNA_bind"/>
    <property type="match status" value="1"/>
</dbReference>
<reference evidence="11" key="1">
    <citation type="journal article" date="2013" name="Science">
        <title>Comparative analysis of bat genomes provides insight into the evolution of flight and immunity.</title>
        <authorList>
            <person name="Zhang G."/>
            <person name="Cowled C."/>
            <person name="Shi Z."/>
            <person name="Huang Z."/>
            <person name="Bishop-Lilly K.A."/>
            <person name="Fang X."/>
            <person name="Wynne J.W."/>
            <person name="Xiong Z."/>
            <person name="Baker M.L."/>
            <person name="Zhao W."/>
            <person name="Tachedjian M."/>
            <person name="Zhu Y."/>
            <person name="Zhou P."/>
            <person name="Jiang X."/>
            <person name="Ng J."/>
            <person name="Yang L."/>
            <person name="Wu L."/>
            <person name="Xiao J."/>
            <person name="Feng Y."/>
            <person name="Chen Y."/>
            <person name="Sun X."/>
            <person name="Zhang Y."/>
            <person name="Marsh G.A."/>
            <person name="Crameri G."/>
            <person name="Broder C.C."/>
            <person name="Frey K.G."/>
            <person name="Wang L.F."/>
            <person name="Wang J."/>
        </authorList>
    </citation>
    <scope>NUCLEOTIDE SEQUENCE [LARGE SCALE GENOMIC DNA]</scope>
</reference>
<feature type="region of interest" description="Disordered" evidence="8">
    <location>
        <begin position="162"/>
        <end position="183"/>
    </location>
</feature>
<dbReference type="PANTHER" id="PTHR28567:SF4">
    <property type="entry name" value="PROTEIN FAM53C"/>
    <property type="match status" value="1"/>
</dbReference>
<evidence type="ECO:0000256" key="3">
    <source>
        <dbReference type="ARBA" id="ARBA00022884"/>
    </source>
</evidence>
<evidence type="ECO:0000256" key="2">
    <source>
        <dbReference type="ARBA" id="ARBA00010984"/>
    </source>
</evidence>
<dbReference type="GO" id="GO:0003729">
    <property type="term" value="F:mRNA binding"/>
    <property type="evidence" value="ECO:0007669"/>
    <property type="project" value="UniProtKB-ARBA"/>
</dbReference>
<evidence type="ECO:0000256" key="5">
    <source>
        <dbReference type="ARBA" id="ARBA00066071"/>
    </source>
</evidence>
<evidence type="ECO:0000259" key="9">
    <source>
        <dbReference type="Pfam" id="PF15247"/>
    </source>
</evidence>
<feature type="compositionally biased region" description="Low complexity" evidence="8">
    <location>
        <begin position="458"/>
        <end position="473"/>
    </location>
</feature>
<keyword evidence="3" id="KW-0694">RNA-binding</keyword>
<evidence type="ECO:0000256" key="1">
    <source>
        <dbReference type="ARBA" id="ARBA00006151"/>
    </source>
</evidence>
<comment type="function">
    <text evidence="4">RNA-binding protein involved in the histone pre-mRNA processing. Binds the stem-loop structure of replication-dependent histone pre-mRNAs and contributes to efficient 3'-end processing by stabilizing the complex between histone pre-mRNA and U7 small nuclear ribonucleoprotein (snRNP), via the histone downstream element (HDE). Plays an important role in targeting mature histone mRNA from the nucleus to the cytoplasm and to the translation machinery. Stabilizes mature histone mRNA and could be involved in cell-cycle regulation of histone gene expression. Involved in the mechanism by which growing oocytes accumulate histone proteins that support early embryogenesis. Binds to the 5' side of the stem-loop structure of histone pre-mRNAs.</text>
</comment>
<evidence type="ECO:0000256" key="4">
    <source>
        <dbReference type="ARBA" id="ARBA00057687"/>
    </source>
</evidence>
<feature type="region of interest" description="Disordered" evidence="8">
    <location>
        <begin position="293"/>
        <end position="334"/>
    </location>
</feature>
<dbReference type="Gene3D" id="1.10.8.1120">
    <property type="entry name" value="Histone RNA hairpin-binding protein RNA-binding domain"/>
    <property type="match status" value="1"/>
</dbReference>
<dbReference type="GO" id="GO:0005634">
    <property type="term" value="C:nucleus"/>
    <property type="evidence" value="ECO:0007669"/>
    <property type="project" value="UniProtKB-ARBA"/>
</dbReference>
<evidence type="ECO:0000256" key="7">
    <source>
        <dbReference type="ARBA" id="ARBA00082670"/>
    </source>
</evidence>
<comment type="similarity">
    <text evidence="2">Belongs to the FAM53 family.</text>
</comment>
<feature type="region of interest" description="Disordered" evidence="8">
    <location>
        <begin position="81"/>
        <end position="100"/>
    </location>
</feature>
<protein>
    <recommendedName>
        <fullName evidence="6">Histone RNA hairpin-binding protein</fullName>
    </recommendedName>
    <alternativeName>
        <fullName evidence="7">Histone stem-loop-binding protein</fullName>
    </alternativeName>
</protein>
<evidence type="ECO:0000313" key="10">
    <source>
        <dbReference type="EMBL" id="ELK03049.1"/>
    </source>
</evidence>
<proteinExistence type="inferred from homology"/>
<dbReference type="Pfam" id="PF15242">
    <property type="entry name" value="FAM53"/>
    <property type="match status" value="1"/>
</dbReference>
<feature type="compositionally biased region" description="Polar residues" evidence="8">
    <location>
        <begin position="300"/>
        <end position="313"/>
    </location>
</feature>
<dbReference type="InterPro" id="IPR029344">
    <property type="entry name" value="SLBP_RNA_bind"/>
</dbReference>